<comment type="caution">
    <text evidence="1">The sequence shown here is derived from an EMBL/GenBank/DDBJ whole genome shotgun (WGS) entry which is preliminary data.</text>
</comment>
<evidence type="ECO:0000313" key="1">
    <source>
        <dbReference type="EMBL" id="KRL44136.1"/>
    </source>
</evidence>
<gene>
    <name evidence="1" type="ORF">FD01_GL001391</name>
</gene>
<organism evidence="1 2">
    <name type="scientific">Lacticaseibacillus manihotivorans DSM 13343 = JCM 12514</name>
    <dbReference type="NCBI Taxonomy" id="1423769"/>
    <lineage>
        <taxon>Bacteria</taxon>
        <taxon>Bacillati</taxon>
        <taxon>Bacillota</taxon>
        <taxon>Bacilli</taxon>
        <taxon>Lactobacillales</taxon>
        <taxon>Lactobacillaceae</taxon>
        <taxon>Lacticaseibacillus</taxon>
    </lineage>
</organism>
<reference evidence="1 2" key="1">
    <citation type="journal article" date="2015" name="Genome Announc.">
        <title>Expanding the biotechnology potential of lactobacilli through comparative genomics of 213 strains and associated genera.</title>
        <authorList>
            <person name="Sun Z."/>
            <person name="Harris H.M."/>
            <person name="McCann A."/>
            <person name="Guo C."/>
            <person name="Argimon S."/>
            <person name="Zhang W."/>
            <person name="Yang X."/>
            <person name="Jeffery I.B."/>
            <person name="Cooney J.C."/>
            <person name="Kagawa T.F."/>
            <person name="Liu W."/>
            <person name="Song Y."/>
            <person name="Salvetti E."/>
            <person name="Wrobel A."/>
            <person name="Rasinkangas P."/>
            <person name="Parkhill J."/>
            <person name="Rea M.C."/>
            <person name="O'Sullivan O."/>
            <person name="Ritari J."/>
            <person name="Douillard F.P."/>
            <person name="Paul Ross R."/>
            <person name="Yang R."/>
            <person name="Briner A.E."/>
            <person name="Felis G.E."/>
            <person name="de Vos W.M."/>
            <person name="Barrangou R."/>
            <person name="Klaenhammer T.R."/>
            <person name="Caufield P.W."/>
            <person name="Cui Y."/>
            <person name="Zhang H."/>
            <person name="O'Toole P.W."/>
        </authorList>
    </citation>
    <scope>NUCLEOTIDE SEQUENCE [LARGE SCALE GENOMIC DNA]</scope>
    <source>
        <strain evidence="1 2">DSM 13343</strain>
    </source>
</reference>
<sequence length="223" mass="24818">MKARVIWRQICLLIFGFGLLILGTWSLATPVVADSLTQLLVLHQKDELAAKTTFKIYDATLYLQKILAQDSAFKDVSLSSSDQREFLATVLLKRVERLNADQLELFGQVTSTPASTTEQIATIDLPANAKLKAFYVVGKTVAASTTQPQPLVILVPAIDNQGNTVKRIDAYLKPLPSTTPSQEATTGGNVSYHKMYQTGFKNEKNPTLENFFKLVWHKLTNRF</sequence>
<protein>
    <recommendedName>
        <fullName evidence="3">Gram-positive pilin subunit D1 N-terminal domain-containing protein</fullName>
    </recommendedName>
</protein>
<name>A0A0R1QSX6_9LACO</name>
<accession>A0A0R1QSX6</accession>
<dbReference type="EMBL" id="AZEU01000169">
    <property type="protein sequence ID" value="KRL44136.1"/>
    <property type="molecule type" value="Genomic_DNA"/>
</dbReference>
<dbReference type="Proteomes" id="UP000051790">
    <property type="component" value="Unassembled WGS sequence"/>
</dbReference>
<dbReference type="RefSeq" id="WP_056963971.1">
    <property type="nucleotide sequence ID" value="NZ_AZEU01000169.1"/>
</dbReference>
<proteinExistence type="predicted"/>
<dbReference type="PATRIC" id="fig|1423769.4.peg.1496"/>
<evidence type="ECO:0008006" key="3">
    <source>
        <dbReference type="Google" id="ProtNLM"/>
    </source>
</evidence>
<keyword evidence="2" id="KW-1185">Reference proteome</keyword>
<dbReference type="AlphaFoldDB" id="A0A0R1QSX6"/>
<evidence type="ECO:0000313" key="2">
    <source>
        <dbReference type="Proteomes" id="UP000051790"/>
    </source>
</evidence>